<sequence length="215" mass="24130">MARSEKGRLLNRQKVLEAALKLIDDEGVEGFNMRKLGAALGVEAMSLYNHIEGKDDVLDGVIELLLLQASYPQRTDVTPRQELWDFAHEYRNVLRAHPRAVSLVAARQLRTDASLAILERLLETLHRAGVEGVDAIYAVNSFAGFIIGHALFDVGSVAVAGFEQEVNEKAVWQRLSPDRYPTLRAAIPVFEHWSAEREFDFGLRALLQSILPQRE</sequence>
<organism evidence="6 7">
    <name type="scientific">Ktedonospora formicarum</name>
    <dbReference type="NCBI Taxonomy" id="2778364"/>
    <lineage>
        <taxon>Bacteria</taxon>
        <taxon>Bacillati</taxon>
        <taxon>Chloroflexota</taxon>
        <taxon>Ktedonobacteria</taxon>
        <taxon>Ktedonobacterales</taxon>
        <taxon>Ktedonobacteraceae</taxon>
        <taxon>Ktedonospora</taxon>
    </lineage>
</organism>
<dbReference type="InterPro" id="IPR050109">
    <property type="entry name" value="HTH-type_TetR-like_transc_reg"/>
</dbReference>
<dbReference type="GO" id="GO:0000976">
    <property type="term" value="F:transcription cis-regulatory region binding"/>
    <property type="evidence" value="ECO:0007669"/>
    <property type="project" value="TreeGrafter"/>
</dbReference>
<proteinExistence type="predicted"/>
<evidence type="ECO:0000313" key="7">
    <source>
        <dbReference type="Proteomes" id="UP000612362"/>
    </source>
</evidence>
<reference evidence="6" key="1">
    <citation type="submission" date="2020-10" db="EMBL/GenBank/DDBJ databases">
        <title>Taxonomic study of unclassified bacteria belonging to the class Ktedonobacteria.</title>
        <authorList>
            <person name="Yabe S."/>
            <person name="Wang C.M."/>
            <person name="Zheng Y."/>
            <person name="Sakai Y."/>
            <person name="Cavaletti L."/>
            <person name="Monciardini P."/>
            <person name="Donadio S."/>
        </authorList>
    </citation>
    <scope>NUCLEOTIDE SEQUENCE</scope>
    <source>
        <strain evidence="6">SOSP1-1</strain>
    </source>
</reference>
<dbReference type="Gene3D" id="1.10.10.60">
    <property type="entry name" value="Homeodomain-like"/>
    <property type="match status" value="1"/>
</dbReference>
<dbReference type="PRINTS" id="PR00455">
    <property type="entry name" value="HTHTETR"/>
</dbReference>
<evidence type="ECO:0000256" key="3">
    <source>
        <dbReference type="ARBA" id="ARBA00023163"/>
    </source>
</evidence>
<evidence type="ECO:0000259" key="5">
    <source>
        <dbReference type="PROSITE" id="PS50977"/>
    </source>
</evidence>
<dbReference type="Pfam" id="PF00440">
    <property type="entry name" value="TetR_N"/>
    <property type="match status" value="1"/>
</dbReference>
<dbReference type="Proteomes" id="UP000612362">
    <property type="component" value="Unassembled WGS sequence"/>
</dbReference>
<keyword evidence="2 4" id="KW-0238">DNA-binding</keyword>
<feature type="DNA-binding region" description="H-T-H motif" evidence="4">
    <location>
        <begin position="32"/>
        <end position="51"/>
    </location>
</feature>
<feature type="domain" description="HTH tetR-type" evidence="5">
    <location>
        <begin position="9"/>
        <end position="69"/>
    </location>
</feature>
<name>A0A8J3MTH4_9CHLR</name>
<accession>A0A8J3MTH4</accession>
<evidence type="ECO:0000313" key="6">
    <source>
        <dbReference type="EMBL" id="GHO48237.1"/>
    </source>
</evidence>
<evidence type="ECO:0000256" key="1">
    <source>
        <dbReference type="ARBA" id="ARBA00023015"/>
    </source>
</evidence>
<dbReference type="Gene3D" id="1.10.357.10">
    <property type="entry name" value="Tetracycline Repressor, domain 2"/>
    <property type="match status" value="1"/>
</dbReference>
<dbReference type="GO" id="GO:0045892">
    <property type="term" value="P:negative regulation of DNA-templated transcription"/>
    <property type="evidence" value="ECO:0007669"/>
    <property type="project" value="InterPro"/>
</dbReference>
<dbReference type="InterPro" id="IPR009057">
    <property type="entry name" value="Homeodomain-like_sf"/>
</dbReference>
<dbReference type="RefSeq" id="WP_220197436.1">
    <property type="nucleotide sequence ID" value="NZ_BNJF01000003.1"/>
</dbReference>
<evidence type="ECO:0000256" key="2">
    <source>
        <dbReference type="ARBA" id="ARBA00023125"/>
    </source>
</evidence>
<dbReference type="GO" id="GO:0003700">
    <property type="term" value="F:DNA-binding transcription factor activity"/>
    <property type="evidence" value="ECO:0007669"/>
    <property type="project" value="TreeGrafter"/>
</dbReference>
<dbReference type="SUPFAM" id="SSF48498">
    <property type="entry name" value="Tetracyclin repressor-like, C-terminal domain"/>
    <property type="match status" value="1"/>
</dbReference>
<dbReference type="InterPro" id="IPR004111">
    <property type="entry name" value="Repressor_TetR_C"/>
</dbReference>
<comment type="caution">
    <text evidence="6">The sequence shown here is derived from an EMBL/GenBank/DDBJ whole genome shotgun (WGS) entry which is preliminary data.</text>
</comment>
<keyword evidence="7" id="KW-1185">Reference proteome</keyword>
<dbReference type="PANTHER" id="PTHR30055:SF151">
    <property type="entry name" value="TRANSCRIPTIONAL REGULATORY PROTEIN"/>
    <property type="match status" value="1"/>
</dbReference>
<dbReference type="SUPFAM" id="SSF46689">
    <property type="entry name" value="Homeodomain-like"/>
    <property type="match status" value="1"/>
</dbReference>
<keyword evidence="1" id="KW-0805">Transcription regulation</keyword>
<dbReference type="PANTHER" id="PTHR30055">
    <property type="entry name" value="HTH-TYPE TRANSCRIPTIONAL REGULATOR RUTR"/>
    <property type="match status" value="1"/>
</dbReference>
<gene>
    <name evidence="6" type="ORF">KSX_64000</name>
</gene>
<dbReference type="EMBL" id="BNJF01000003">
    <property type="protein sequence ID" value="GHO48237.1"/>
    <property type="molecule type" value="Genomic_DNA"/>
</dbReference>
<evidence type="ECO:0000256" key="4">
    <source>
        <dbReference type="PROSITE-ProRule" id="PRU00335"/>
    </source>
</evidence>
<dbReference type="InterPro" id="IPR036271">
    <property type="entry name" value="Tet_transcr_reg_TetR-rel_C_sf"/>
</dbReference>
<dbReference type="InterPro" id="IPR001647">
    <property type="entry name" value="HTH_TetR"/>
</dbReference>
<dbReference type="PROSITE" id="PS50977">
    <property type="entry name" value="HTH_TETR_2"/>
    <property type="match status" value="1"/>
</dbReference>
<dbReference type="Pfam" id="PF02909">
    <property type="entry name" value="TetR_C_1"/>
    <property type="match status" value="1"/>
</dbReference>
<protein>
    <submittedName>
        <fullName evidence="6">TetR family transcriptional regulator</fullName>
    </submittedName>
</protein>
<dbReference type="AlphaFoldDB" id="A0A8J3MTH4"/>
<keyword evidence="3" id="KW-0804">Transcription</keyword>